<dbReference type="GO" id="GO:0009254">
    <property type="term" value="P:peptidoglycan turnover"/>
    <property type="evidence" value="ECO:0007669"/>
    <property type="project" value="InterPro"/>
</dbReference>
<dbReference type="PANTHER" id="PTHR39160">
    <property type="entry name" value="CELL WALL-BINDING PROTEIN YOCH"/>
    <property type="match status" value="1"/>
</dbReference>
<dbReference type="PROSITE" id="PS51109">
    <property type="entry name" value="G5"/>
    <property type="match status" value="1"/>
</dbReference>
<dbReference type="AlphaFoldDB" id="A0AAE3J9F3"/>
<evidence type="ECO:0000313" key="3">
    <source>
        <dbReference type="EMBL" id="MCC2210833.1"/>
    </source>
</evidence>
<dbReference type="InterPro" id="IPR051933">
    <property type="entry name" value="Resuscitation_pf_RpfB"/>
</dbReference>
<dbReference type="Proteomes" id="UP001198242">
    <property type="component" value="Unassembled WGS sequence"/>
</dbReference>
<comment type="caution">
    <text evidence="3">The sequence shown here is derived from an EMBL/GenBank/DDBJ whole genome shotgun (WGS) entry which is preliminary data.</text>
</comment>
<keyword evidence="4" id="KW-1185">Reference proteome</keyword>
<dbReference type="EMBL" id="JAJEQM010000011">
    <property type="protein sequence ID" value="MCC2210833.1"/>
    <property type="molecule type" value="Genomic_DNA"/>
</dbReference>
<sequence>MTKQEMIMNLREKREEKKKAKLKAKHRRCTIAIITLVAMMTVIFGSVYSASAKEITITEINEFAGTNETKTVKTRSESVEGALEEHGVNVSDTDKINVSTEKPVEDNENIVIKRGKRVTIKVGESEEVVTVTKADVKDALVEAGYIPGEYDQISANGETVASSDTIELVSVSHTDETETEVIPKGVEYVDDATLIKGQEKVVDEGQDGVKTITYKVTYQDGQEATREVIDEQVTTEMRNKVIAKGTMEPTPAPKNTTVKDTFATKSTVSDNGGTVNGYKYKKKITMTATAYSTSPSENGGYTVSAMGNPLGYGIVAVDPSVVPLGSKVYVTSADGSWSYGVASAEDTGGAIKGNKIDLCYNSNANDFGRRSCVVYILD</sequence>
<dbReference type="InterPro" id="IPR007137">
    <property type="entry name" value="DUF348"/>
</dbReference>
<reference evidence="3 4" key="1">
    <citation type="submission" date="2021-10" db="EMBL/GenBank/DDBJ databases">
        <title>Anaerobic single-cell dispensing facilitates the cultivation of human gut bacteria.</title>
        <authorList>
            <person name="Afrizal A."/>
        </authorList>
    </citation>
    <scope>NUCLEOTIDE SEQUENCE [LARGE SCALE GENOMIC DNA]</scope>
    <source>
        <strain evidence="3 4">CLA-AA-H232</strain>
    </source>
</reference>
<proteinExistence type="predicted"/>
<dbReference type="GO" id="GO:0004553">
    <property type="term" value="F:hydrolase activity, hydrolyzing O-glycosyl compounds"/>
    <property type="evidence" value="ECO:0007669"/>
    <property type="project" value="InterPro"/>
</dbReference>
<organism evidence="3 4">
    <name type="scientific">Hominilimicola fabiformis</name>
    <dbReference type="NCBI Taxonomy" id="2885356"/>
    <lineage>
        <taxon>Bacteria</taxon>
        <taxon>Bacillati</taxon>
        <taxon>Bacillota</taxon>
        <taxon>Clostridia</taxon>
        <taxon>Eubacteriales</taxon>
        <taxon>Oscillospiraceae</taxon>
        <taxon>Hominilimicola</taxon>
    </lineage>
</organism>
<evidence type="ECO:0000256" key="1">
    <source>
        <dbReference type="ARBA" id="ARBA00022729"/>
    </source>
</evidence>
<dbReference type="InterPro" id="IPR010611">
    <property type="entry name" value="3D_dom"/>
</dbReference>
<name>A0AAE3J9F3_9FIRM</name>
<accession>A0AAE3J9F3</accession>
<dbReference type="InterPro" id="IPR036908">
    <property type="entry name" value="RlpA-like_sf"/>
</dbReference>
<dbReference type="GO" id="GO:0019867">
    <property type="term" value="C:outer membrane"/>
    <property type="evidence" value="ECO:0007669"/>
    <property type="project" value="InterPro"/>
</dbReference>
<dbReference type="Pfam" id="PF06725">
    <property type="entry name" value="3D"/>
    <property type="match status" value="1"/>
</dbReference>
<dbReference type="InterPro" id="IPR011098">
    <property type="entry name" value="G5_dom"/>
</dbReference>
<keyword evidence="1" id="KW-0732">Signal</keyword>
<dbReference type="Gene3D" id="2.40.40.10">
    <property type="entry name" value="RlpA-like domain"/>
    <property type="match status" value="1"/>
</dbReference>
<evidence type="ECO:0000313" key="4">
    <source>
        <dbReference type="Proteomes" id="UP001198242"/>
    </source>
</evidence>
<dbReference type="Pfam" id="PF03990">
    <property type="entry name" value="DUF348"/>
    <property type="match status" value="2"/>
</dbReference>
<evidence type="ECO:0000259" key="2">
    <source>
        <dbReference type="PROSITE" id="PS51109"/>
    </source>
</evidence>
<dbReference type="Pfam" id="PF07501">
    <property type="entry name" value="G5"/>
    <property type="match status" value="1"/>
</dbReference>
<dbReference type="Gene3D" id="2.20.230.10">
    <property type="entry name" value="Resuscitation-promoting factor rpfb"/>
    <property type="match status" value="1"/>
</dbReference>
<dbReference type="PANTHER" id="PTHR39160:SF4">
    <property type="entry name" value="RESUSCITATION-PROMOTING FACTOR RPFB"/>
    <property type="match status" value="1"/>
</dbReference>
<dbReference type="SUPFAM" id="SSF50685">
    <property type="entry name" value="Barwin-like endoglucanases"/>
    <property type="match status" value="1"/>
</dbReference>
<feature type="domain" description="G5" evidence="2">
    <location>
        <begin position="168"/>
        <end position="248"/>
    </location>
</feature>
<gene>
    <name evidence="3" type="ORF">LKE05_08540</name>
</gene>
<protein>
    <submittedName>
        <fullName evidence="3">G5 domain-containing protein</fullName>
    </submittedName>
</protein>
<dbReference type="CDD" id="cd22786">
    <property type="entry name" value="DPBB_YuiC-like"/>
    <property type="match status" value="1"/>
</dbReference>
<dbReference type="SMART" id="SM01208">
    <property type="entry name" value="G5"/>
    <property type="match status" value="1"/>
</dbReference>